<dbReference type="GO" id="GO:0016020">
    <property type="term" value="C:membrane"/>
    <property type="evidence" value="ECO:0007669"/>
    <property type="project" value="TreeGrafter"/>
</dbReference>
<sequence>MSTTFKEIEIPVPWGTINGKWWGPQDKRPFLFLHGWQDNSGSFDALIPLLPHDLSILCVDFPGHGLSTHYNKGQFYYIFWDGLITARRVVKYFGWPKVSIVGHSLGGAVGFMYAATYPDEVEKLVSLDIVCPRVSKPSSLANGFGKCIDTFLRYELLTPDKQPNYEYEEMVDIALDGYKGSVTRDGVETLLKRGMKPIENKPGKFAFNRDVRLKVVSGLGMPSLDIVLEMADKLRCHYLNIRAVDGLCRTMESPEVYPIVLERLKKNCRSFRYHVIDGKHHLHLNEPEKISEIISTFLTAVEPQSGGDPIEPIAT</sequence>
<dbReference type="PANTHER" id="PTHR43798">
    <property type="entry name" value="MONOACYLGLYCEROL LIPASE"/>
    <property type="match status" value="1"/>
</dbReference>
<dbReference type="SUPFAM" id="SSF53474">
    <property type="entry name" value="alpha/beta-Hydrolases"/>
    <property type="match status" value="1"/>
</dbReference>
<name>A0AAW1CUV5_9HEMI</name>
<evidence type="ECO:0000256" key="2">
    <source>
        <dbReference type="ARBA" id="ARBA00022801"/>
    </source>
</evidence>
<organism evidence="4 5">
    <name type="scientific">Rhynocoris fuscipes</name>
    <dbReference type="NCBI Taxonomy" id="488301"/>
    <lineage>
        <taxon>Eukaryota</taxon>
        <taxon>Metazoa</taxon>
        <taxon>Ecdysozoa</taxon>
        <taxon>Arthropoda</taxon>
        <taxon>Hexapoda</taxon>
        <taxon>Insecta</taxon>
        <taxon>Pterygota</taxon>
        <taxon>Neoptera</taxon>
        <taxon>Paraneoptera</taxon>
        <taxon>Hemiptera</taxon>
        <taxon>Heteroptera</taxon>
        <taxon>Panheteroptera</taxon>
        <taxon>Cimicomorpha</taxon>
        <taxon>Reduviidae</taxon>
        <taxon>Harpactorinae</taxon>
        <taxon>Harpactorini</taxon>
        <taxon>Rhynocoris</taxon>
    </lineage>
</organism>
<dbReference type="Gene3D" id="3.40.50.1820">
    <property type="entry name" value="alpha/beta hydrolase"/>
    <property type="match status" value="1"/>
</dbReference>
<evidence type="ECO:0000256" key="1">
    <source>
        <dbReference type="ARBA" id="ARBA00008645"/>
    </source>
</evidence>
<reference evidence="4 5" key="1">
    <citation type="submission" date="2022-12" db="EMBL/GenBank/DDBJ databases">
        <title>Chromosome-level genome assembly of true bugs.</title>
        <authorList>
            <person name="Ma L."/>
            <person name="Li H."/>
        </authorList>
    </citation>
    <scope>NUCLEOTIDE SEQUENCE [LARGE SCALE GENOMIC DNA]</scope>
    <source>
        <strain evidence="4">Lab_2022b</strain>
    </source>
</reference>
<proteinExistence type="inferred from homology"/>
<gene>
    <name evidence="4" type="ORF">O3M35_012696</name>
</gene>
<comment type="similarity">
    <text evidence="1">Belongs to the AB hydrolase superfamily.</text>
</comment>
<accession>A0AAW1CUV5</accession>
<dbReference type="InterPro" id="IPR000073">
    <property type="entry name" value="AB_hydrolase_1"/>
</dbReference>
<dbReference type="InterPro" id="IPR050266">
    <property type="entry name" value="AB_hydrolase_sf"/>
</dbReference>
<evidence type="ECO:0000259" key="3">
    <source>
        <dbReference type="Pfam" id="PF00561"/>
    </source>
</evidence>
<dbReference type="Pfam" id="PF00561">
    <property type="entry name" value="Abhydrolase_1"/>
    <property type="match status" value="1"/>
</dbReference>
<dbReference type="PRINTS" id="PR00111">
    <property type="entry name" value="ABHYDROLASE"/>
</dbReference>
<evidence type="ECO:0000313" key="4">
    <source>
        <dbReference type="EMBL" id="KAK9502102.1"/>
    </source>
</evidence>
<dbReference type="AlphaFoldDB" id="A0AAW1CUV5"/>
<feature type="domain" description="AB hydrolase-1" evidence="3">
    <location>
        <begin position="29"/>
        <end position="132"/>
    </location>
</feature>
<keyword evidence="2" id="KW-0378">Hydrolase</keyword>
<dbReference type="GO" id="GO:0016787">
    <property type="term" value="F:hydrolase activity"/>
    <property type="evidence" value="ECO:0007669"/>
    <property type="project" value="UniProtKB-KW"/>
</dbReference>
<evidence type="ECO:0000313" key="5">
    <source>
        <dbReference type="Proteomes" id="UP001461498"/>
    </source>
</evidence>
<dbReference type="PANTHER" id="PTHR43798:SF14">
    <property type="entry name" value="SERINE HYDROLASE-LIKE PROTEIN DDB_G0286239"/>
    <property type="match status" value="1"/>
</dbReference>
<dbReference type="EMBL" id="JAPXFL010000009">
    <property type="protein sequence ID" value="KAK9502102.1"/>
    <property type="molecule type" value="Genomic_DNA"/>
</dbReference>
<keyword evidence="5" id="KW-1185">Reference proteome</keyword>
<protein>
    <recommendedName>
        <fullName evidence="3">AB hydrolase-1 domain-containing protein</fullName>
    </recommendedName>
</protein>
<dbReference type="Proteomes" id="UP001461498">
    <property type="component" value="Unassembled WGS sequence"/>
</dbReference>
<comment type="caution">
    <text evidence="4">The sequence shown here is derived from an EMBL/GenBank/DDBJ whole genome shotgun (WGS) entry which is preliminary data.</text>
</comment>
<dbReference type="InterPro" id="IPR029058">
    <property type="entry name" value="AB_hydrolase_fold"/>
</dbReference>